<dbReference type="CDD" id="cd01189">
    <property type="entry name" value="INT_ICEBs1_C_like"/>
    <property type="match status" value="1"/>
</dbReference>
<evidence type="ECO:0000313" key="7">
    <source>
        <dbReference type="Proteomes" id="UP000036106"/>
    </source>
</evidence>
<accession>A0A0H4QI46</accession>
<dbReference type="InterPro" id="IPR011010">
    <property type="entry name" value="DNA_brk_join_enz"/>
</dbReference>
<dbReference type="InterPro" id="IPR010998">
    <property type="entry name" value="Integrase_recombinase_N"/>
</dbReference>
<dbReference type="KEGG" id="lgn:ABM34_01265"/>
<dbReference type="Proteomes" id="UP000036106">
    <property type="component" value="Chromosome"/>
</dbReference>
<name>A0A0H4QI46_9LACO</name>
<evidence type="ECO:0000313" key="6">
    <source>
        <dbReference type="EMBL" id="AKP66313.1"/>
    </source>
</evidence>
<evidence type="ECO:0000259" key="5">
    <source>
        <dbReference type="PROSITE" id="PS51898"/>
    </source>
</evidence>
<gene>
    <name evidence="6" type="ORF">ABM34_01265</name>
</gene>
<dbReference type="EMBL" id="CP012034">
    <property type="protein sequence ID" value="AKP66313.1"/>
    <property type="molecule type" value="Genomic_DNA"/>
</dbReference>
<dbReference type="InterPro" id="IPR002104">
    <property type="entry name" value="Integrase_catalytic"/>
</dbReference>
<dbReference type="Pfam" id="PF14657">
    <property type="entry name" value="Arm-DNA-bind_4"/>
    <property type="match status" value="1"/>
</dbReference>
<dbReference type="Pfam" id="PF00589">
    <property type="entry name" value="Phage_integrase"/>
    <property type="match status" value="1"/>
</dbReference>
<dbReference type="Gene3D" id="1.10.150.130">
    <property type="match status" value="1"/>
</dbReference>
<dbReference type="PANTHER" id="PTHR30629">
    <property type="entry name" value="PROPHAGE INTEGRASE"/>
    <property type="match status" value="1"/>
</dbReference>
<reference evidence="7" key="1">
    <citation type="submission" date="2015-07" db="EMBL/GenBank/DDBJ databases">
        <title>Lactobacillus ginsenosidimutans/EMML 3141/ whole genome sequencing.</title>
        <authorList>
            <person name="Kim M.K."/>
            <person name="Im W.-T."/>
            <person name="Srinivasan S."/>
            <person name="Lee J.-J."/>
        </authorList>
    </citation>
    <scope>NUCLEOTIDE SEQUENCE [LARGE SCALE GENOMIC DNA]</scope>
    <source>
        <strain evidence="7">EMML 3041</strain>
    </source>
</reference>
<dbReference type="GO" id="GO:0006310">
    <property type="term" value="P:DNA recombination"/>
    <property type="evidence" value="ECO:0007669"/>
    <property type="project" value="UniProtKB-KW"/>
</dbReference>
<organism evidence="6 7">
    <name type="scientific">Companilactobacillus ginsenosidimutans</name>
    <dbReference type="NCBI Taxonomy" id="1007676"/>
    <lineage>
        <taxon>Bacteria</taxon>
        <taxon>Bacillati</taxon>
        <taxon>Bacillota</taxon>
        <taxon>Bacilli</taxon>
        <taxon>Lactobacillales</taxon>
        <taxon>Lactobacillaceae</taxon>
        <taxon>Companilactobacillus</taxon>
    </lineage>
</organism>
<protein>
    <recommendedName>
        <fullName evidence="5">Tyr recombinase domain-containing protein</fullName>
    </recommendedName>
</protein>
<evidence type="ECO:0000256" key="1">
    <source>
        <dbReference type="ARBA" id="ARBA00008857"/>
    </source>
</evidence>
<dbReference type="InterPro" id="IPR050808">
    <property type="entry name" value="Phage_Integrase"/>
</dbReference>
<dbReference type="RefSeq" id="WP_048702596.1">
    <property type="nucleotide sequence ID" value="NZ_CP012034.1"/>
</dbReference>
<dbReference type="Gene3D" id="1.10.443.10">
    <property type="entry name" value="Intergrase catalytic core"/>
    <property type="match status" value="1"/>
</dbReference>
<dbReference type="InterPro" id="IPR013762">
    <property type="entry name" value="Integrase-like_cat_sf"/>
</dbReference>
<dbReference type="STRING" id="1007676.ABM34_01265"/>
<keyword evidence="7" id="KW-1185">Reference proteome</keyword>
<proteinExistence type="inferred from homology"/>
<keyword evidence="2" id="KW-0229">DNA integration</keyword>
<dbReference type="AlphaFoldDB" id="A0A0H4QI46"/>
<sequence>MQLYKRKAKWSYRVWYRDENGKKHSTSKSGFGTKKEAQKAGEEIELKGLQSGITSKENVTFSDYAWHWIKIYKKDHITPHSYYIYSQIPKLINKTFHETKLKDISKMNYQTMLNEYGKDHVRESVSKLNSIIRAMVKDAVEERIIYSDFTYNVSISSQIKSKKPDAKYINEDEAKRLKENCMKNLNMHAIVNYEIIFALLTGCRIGEVSGLTWDNVHFRKQTVFIEHGFNYDQTQTFKKTKTETSEREIKISTELISILKKLKKQQQELFIKQGYRDERNLVFLNSNHKIISDNAANKALRGKLSSPDVNADNIITFHGLRHTHASILISHGVDVSYVSQRLGHKNIAITLNTYSHLLQKAKLQQEEKALNVLTENLG</sequence>
<feature type="domain" description="Tyr recombinase" evidence="5">
    <location>
        <begin position="164"/>
        <end position="368"/>
    </location>
</feature>
<dbReference type="GO" id="GO:0003677">
    <property type="term" value="F:DNA binding"/>
    <property type="evidence" value="ECO:0007669"/>
    <property type="project" value="UniProtKB-KW"/>
</dbReference>
<evidence type="ECO:0000256" key="4">
    <source>
        <dbReference type="ARBA" id="ARBA00023172"/>
    </source>
</evidence>
<evidence type="ECO:0000256" key="2">
    <source>
        <dbReference type="ARBA" id="ARBA00022908"/>
    </source>
</evidence>
<keyword evidence="4" id="KW-0233">DNA recombination</keyword>
<comment type="similarity">
    <text evidence="1">Belongs to the 'phage' integrase family.</text>
</comment>
<keyword evidence="3" id="KW-0238">DNA-binding</keyword>
<dbReference type="OrthoDB" id="9803188at2"/>
<dbReference type="GO" id="GO:0015074">
    <property type="term" value="P:DNA integration"/>
    <property type="evidence" value="ECO:0007669"/>
    <property type="project" value="UniProtKB-KW"/>
</dbReference>
<dbReference type="SUPFAM" id="SSF56349">
    <property type="entry name" value="DNA breaking-rejoining enzymes"/>
    <property type="match status" value="1"/>
</dbReference>
<dbReference type="InterPro" id="IPR028259">
    <property type="entry name" value="AP2-like_int_N"/>
</dbReference>
<evidence type="ECO:0000256" key="3">
    <source>
        <dbReference type="ARBA" id="ARBA00023125"/>
    </source>
</evidence>
<dbReference type="PROSITE" id="PS51898">
    <property type="entry name" value="TYR_RECOMBINASE"/>
    <property type="match status" value="1"/>
</dbReference>
<dbReference type="PANTHER" id="PTHR30629:SF2">
    <property type="entry name" value="PROPHAGE INTEGRASE INTS-RELATED"/>
    <property type="match status" value="1"/>
</dbReference>
<dbReference type="PATRIC" id="fig|1007676.4.peg.264"/>